<dbReference type="Gene3D" id="3.40.630.30">
    <property type="match status" value="1"/>
</dbReference>
<evidence type="ECO:0000313" key="4">
    <source>
        <dbReference type="EMBL" id="TWI84161.1"/>
    </source>
</evidence>
<dbReference type="EMBL" id="VLLG01000005">
    <property type="protein sequence ID" value="TWI84161.1"/>
    <property type="molecule type" value="Genomic_DNA"/>
</dbReference>
<feature type="domain" description="N-acetyltransferase" evidence="3">
    <location>
        <begin position="20"/>
        <end position="165"/>
    </location>
</feature>
<sequence>MPTGIYRGGHLFFAINFTPMTIQQATTEHAAAVAVLFDAYRVYYEQAPDLPGAEAFLAERLRNRESVIFMAMEGGELVGFTQLYPFFTSVGMQRAWVLNDLFVLPQYRNLGAGRALINAARELAQDTSAKWIMLQTYSSNANAKALYEKMGFEIDSACDYYYLGV</sequence>
<dbReference type="InterPro" id="IPR050832">
    <property type="entry name" value="Bact_Acetyltransf"/>
</dbReference>
<accession>A0A562SSE0</accession>
<evidence type="ECO:0000259" key="3">
    <source>
        <dbReference type="PROSITE" id="PS51186"/>
    </source>
</evidence>
<dbReference type="PROSITE" id="PS51186">
    <property type="entry name" value="GNAT"/>
    <property type="match status" value="1"/>
</dbReference>
<reference evidence="4 5" key="1">
    <citation type="journal article" date="2013" name="Stand. Genomic Sci.">
        <title>Genomic Encyclopedia of Type Strains, Phase I: The one thousand microbial genomes (KMG-I) project.</title>
        <authorList>
            <person name="Kyrpides N.C."/>
            <person name="Woyke T."/>
            <person name="Eisen J.A."/>
            <person name="Garrity G."/>
            <person name="Lilburn T.G."/>
            <person name="Beck B.J."/>
            <person name="Whitman W.B."/>
            <person name="Hugenholtz P."/>
            <person name="Klenk H.P."/>
        </authorList>
    </citation>
    <scope>NUCLEOTIDE SEQUENCE [LARGE SCALE GENOMIC DNA]</scope>
    <source>
        <strain evidence="4 5">DSM 13484</strain>
    </source>
</reference>
<keyword evidence="5" id="KW-1185">Reference proteome</keyword>
<evidence type="ECO:0000313" key="5">
    <source>
        <dbReference type="Proteomes" id="UP000316778"/>
    </source>
</evidence>
<dbReference type="PANTHER" id="PTHR43877">
    <property type="entry name" value="AMINOALKYLPHOSPHONATE N-ACETYLTRANSFERASE-RELATED-RELATED"/>
    <property type="match status" value="1"/>
</dbReference>
<dbReference type="InterPro" id="IPR000182">
    <property type="entry name" value="GNAT_dom"/>
</dbReference>
<keyword evidence="4" id="KW-0687">Ribonucleoprotein</keyword>
<keyword evidence="4" id="KW-0689">Ribosomal protein</keyword>
<comment type="caution">
    <text evidence="4">The sequence shown here is derived from an EMBL/GenBank/DDBJ whole genome shotgun (WGS) entry which is preliminary data.</text>
</comment>
<dbReference type="Pfam" id="PF00583">
    <property type="entry name" value="Acetyltransf_1"/>
    <property type="match status" value="1"/>
</dbReference>
<proteinExistence type="predicted"/>
<dbReference type="Proteomes" id="UP000316778">
    <property type="component" value="Unassembled WGS sequence"/>
</dbReference>
<dbReference type="GO" id="GO:0016747">
    <property type="term" value="F:acyltransferase activity, transferring groups other than amino-acyl groups"/>
    <property type="evidence" value="ECO:0007669"/>
    <property type="project" value="InterPro"/>
</dbReference>
<gene>
    <name evidence="4" type="ORF">LX66_4523</name>
</gene>
<keyword evidence="1" id="KW-0808">Transferase</keyword>
<dbReference type="PANTHER" id="PTHR43877:SF2">
    <property type="entry name" value="AMINOALKYLPHOSPHONATE N-ACETYLTRANSFERASE-RELATED"/>
    <property type="match status" value="1"/>
</dbReference>
<protein>
    <submittedName>
        <fullName evidence="4">Ribosomal protein S18 acetylase RimI-like enzyme</fullName>
    </submittedName>
</protein>
<organism evidence="4 5">
    <name type="scientific">Chitinophaga japonensis</name>
    <name type="common">Flexibacter japonensis</name>
    <dbReference type="NCBI Taxonomy" id="104662"/>
    <lineage>
        <taxon>Bacteria</taxon>
        <taxon>Pseudomonadati</taxon>
        <taxon>Bacteroidota</taxon>
        <taxon>Chitinophagia</taxon>
        <taxon>Chitinophagales</taxon>
        <taxon>Chitinophagaceae</taxon>
        <taxon>Chitinophaga</taxon>
    </lineage>
</organism>
<dbReference type="SUPFAM" id="SSF55729">
    <property type="entry name" value="Acyl-CoA N-acyltransferases (Nat)"/>
    <property type="match status" value="1"/>
</dbReference>
<evidence type="ECO:0000256" key="1">
    <source>
        <dbReference type="ARBA" id="ARBA00022679"/>
    </source>
</evidence>
<evidence type="ECO:0000256" key="2">
    <source>
        <dbReference type="ARBA" id="ARBA00023315"/>
    </source>
</evidence>
<dbReference type="AlphaFoldDB" id="A0A562SSE0"/>
<dbReference type="InterPro" id="IPR016181">
    <property type="entry name" value="Acyl_CoA_acyltransferase"/>
</dbReference>
<keyword evidence="2" id="KW-0012">Acyltransferase</keyword>
<dbReference type="CDD" id="cd04301">
    <property type="entry name" value="NAT_SF"/>
    <property type="match status" value="1"/>
</dbReference>
<name>A0A562SSE0_CHIJA</name>
<dbReference type="GO" id="GO:0005840">
    <property type="term" value="C:ribosome"/>
    <property type="evidence" value="ECO:0007669"/>
    <property type="project" value="UniProtKB-KW"/>
</dbReference>